<dbReference type="InterPro" id="IPR012902">
    <property type="entry name" value="N_methyl_site"/>
</dbReference>
<accession>A0A6F8PSE5</accession>
<organism evidence="2 3">
    <name type="scientific">Thiosulfatimonas sediminis</name>
    <dbReference type="NCBI Taxonomy" id="2675054"/>
    <lineage>
        <taxon>Bacteria</taxon>
        <taxon>Pseudomonadati</taxon>
        <taxon>Pseudomonadota</taxon>
        <taxon>Gammaproteobacteria</taxon>
        <taxon>Thiotrichales</taxon>
        <taxon>Piscirickettsiaceae</taxon>
        <taxon>Thiosulfatimonas</taxon>
    </lineage>
</organism>
<dbReference type="NCBIfam" id="TIGR02532">
    <property type="entry name" value="IV_pilin_GFxxxE"/>
    <property type="match status" value="1"/>
</dbReference>
<protein>
    <recommendedName>
        <fullName evidence="4">Type II secretion system protein GspH</fullName>
    </recommendedName>
</protein>
<dbReference type="PROSITE" id="PS00409">
    <property type="entry name" value="PROKAR_NTER_METHYL"/>
    <property type="match status" value="1"/>
</dbReference>
<evidence type="ECO:0000313" key="3">
    <source>
        <dbReference type="Proteomes" id="UP000501726"/>
    </source>
</evidence>
<keyword evidence="1" id="KW-1133">Transmembrane helix</keyword>
<evidence type="ECO:0000313" key="2">
    <source>
        <dbReference type="EMBL" id="BBP45051.1"/>
    </source>
</evidence>
<dbReference type="Pfam" id="PF07963">
    <property type="entry name" value="N_methyl"/>
    <property type="match status" value="1"/>
</dbReference>
<dbReference type="RefSeq" id="WP_173270217.1">
    <property type="nucleotide sequence ID" value="NZ_AP021889.1"/>
</dbReference>
<dbReference type="InterPro" id="IPR045584">
    <property type="entry name" value="Pilin-like"/>
</dbReference>
<sequence>MMRQRGFTLLELMVVLLVIGVLLSAGMLSLQNNDAAQSREQAAKIQGLFKQAQDQATWTQRTHLVGVSAQGLQVYQWSQGRWQTASKLQPLSWSALWTVEWQLPLNQPPFFLVDDARQVTLAGWLLLPNGEAQLGQISWQLTNQGGDAPLSVLQWDRWLNFELLAEME</sequence>
<dbReference type="KEGG" id="tse:THMIRHAS_04240"/>
<keyword evidence="1" id="KW-0812">Transmembrane</keyword>
<keyword evidence="3" id="KW-1185">Reference proteome</keyword>
<evidence type="ECO:0000256" key="1">
    <source>
        <dbReference type="SAM" id="Phobius"/>
    </source>
</evidence>
<dbReference type="Gene3D" id="3.55.40.10">
    <property type="entry name" value="minor pseudopilin epsh domain"/>
    <property type="match status" value="1"/>
</dbReference>
<evidence type="ECO:0008006" key="4">
    <source>
        <dbReference type="Google" id="ProtNLM"/>
    </source>
</evidence>
<name>A0A6F8PSE5_9GAMM</name>
<dbReference type="Proteomes" id="UP000501726">
    <property type="component" value="Chromosome"/>
</dbReference>
<dbReference type="AlphaFoldDB" id="A0A6F8PSE5"/>
<proteinExistence type="predicted"/>
<dbReference type="SUPFAM" id="SSF54523">
    <property type="entry name" value="Pili subunits"/>
    <property type="match status" value="1"/>
</dbReference>
<gene>
    <name evidence="2" type="ORF">THMIRHAS_04240</name>
</gene>
<dbReference type="EMBL" id="AP021889">
    <property type="protein sequence ID" value="BBP45051.1"/>
    <property type="molecule type" value="Genomic_DNA"/>
</dbReference>
<reference evidence="3" key="1">
    <citation type="submission" date="2019-11" db="EMBL/GenBank/DDBJ databases">
        <title>Isolation and characterization of two novel species in the genus Thiomicrorhabdus.</title>
        <authorList>
            <person name="Mochizuki J."/>
            <person name="Kojima H."/>
            <person name="Fukui M."/>
        </authorList>
    </citation>
    <scope>NUCLEOTIDE SEQUENCE [LARGE SCALE GENOMIC DNA]</scope>
    <source>
        <strain evidence="3">aks77</strain>
    </source>
</reference>
<feature type="transmembrane region" description="Helical" evidence="1">
    <location>
        <begin position="12"/>
        <end position="30"/>
    </location>
</feature>
<keyword evidence="1" id="KW-0472">Membrane</keyword>